<dbReference type="GO" id="GO:0030313">
    <property type="term" value="C:cell envelope"/>
    <property type="evidence" value="ECO:0007669"/>
    <property type="project" value="UniProtKB-SubCell"/>
</dbReference>
<evidence type="ECO:0000313" key="7">
    <source>
        <dbReference type="Proteomes" id="UP000622552"/>
    </source>
</evidence>
<dbReference type="Proteomes" id="UP000622552">
    <property type="component" value="Unassembled WGS sequence"/>
</dbReference>
<dbReference type="NCBIfam" id="TIGR03851">
    <property type="entry name" value="chitin_NgcE"/>
    <property type="match status" value="1"/>
</dbReference>
<evidence type="ECO:0000313" key="6">
    <source>
        <dbReference type="EMBL" id="MBG6141392.1"/>
    </source>
</evidence>
<evidence type="ECO:0000256" key="3">
    <source>
        <dbReference type="ARBA" id="ARBA00022448"/>
    </source>
</evidence>
<name>A0A8J7KZN7_9ACTN</name>
<accession>A0A8J7KZN7</accession>
<comment type="subcellular location">
    <subcellularLocation>
        <location evidence="1">Cell envelope</location>
    </subcellularLocation>
</comment>
<sequence length="477" mass="51033">MSKTPDLPGEVSRRTVITRAAAIGAAIPAAGLLGACAGGGSSDSGTDSKTSNDPKNPFGVKDGDPLEVVIFNGGYGEKYAKDIHEPMYKAAFPKSEIKHSAPTEISTTIQPRFAGGNPPDFLNNSGAKAIDIGSLVGDGQLLTLDKLWAAPSYDDPKKTVKDTLIPGTIESGEFDGKSVQLNYVFTVYGIWYNANLFSKNSWVAPKTWDETTALFDKIKAAGITPYAYAGANASYYQFEVILSNAAKIGGADVLKNIDNLEDGAWQVPAIKDALDFWAGIGAKYMDKSHEGLKHTEVQLQQNQGKVAFYPSGSWLENEQAKETPADFKYAMTLVPSKGSGDKIPFTGIHATAGEPYVIPAKAKNPNGALEYMRIMLSKKGANEFVKLNGSLTSVIGSSDGATLTPGTASAKTALDAAGKDVFTFHVNDWYADMNTEMKAATNALMFGHQNTAQFIERVQKAADKLKKDSSIKKNKVK</sequence>
<dbReference type="InterPro" id="IPR022386">
    <property type="entry name" value="Chitin_NgcE"/>
</dbReference>
<dbReference type="AlphaFoldDB" id="A0A8J7KZN7"/>
<proteinExistence type="inferred from homology"/>
<evidence type="ECO:0000256" key="2">
    <source>
        <dbReference type="ARBA" id="ARBA00008520"/>
    </source>
</evidence>
<dbReference type="SUPFAM" id="SSF53850">
    <property type="entry name" value="Periplasmic binding protein-like II"/>
    <property type="match status" value="1"/>
</dbReference>
<dbReference type="InterPro" id="IPR006059">
    <property type="entry name" value="SBP"/>
</dbReference>
<gene>
    <name evidence="6" type="ORF">IW245_007586</name>
</gene>
<keyword evidence="7" id="KW-1185">Reference proteome</keyword>
<feature type="region of interest" description="Disordered" evidence="5">
    <location>
        <begin position="37"/>
        <end position="61"/>
    </location>
</feature>
<comment type="caution">
    <text evidence="6">The sequence shown here is derived from an EMBL/GenBank/DDBJ whole genome shotgun (WGS) entry which is preliminary data.</text>
</comment>
<dbReference type="InterPro" id="IPR006311">
    <property type="entry name" value="TAT_signal"/>
</dbReference>
<keyword evidence="4" id="KW-0732">Signal</keyword>
<evidence type="ECO:0000256" key="4">
    <source>
        <dbReference type="ARBA" id="ARBA00022729"/>
    </source>
</evidence>
<reference evidence="6" key="1">
    <citation type="submission" date="2020-11" db="EMBL/GenBank/DDBJ databases">
        <title>Sequencing the genomes of 1000 actinobacteria strains.</title>
        <authorList>
            <person name="Klenk H.-P."/>
        </authorList>
    </citation>
    <scope>NUCLEOTIDE SEQUENCE</scope>
    <source>
        <strain evidence="6">DSM 45356</strain>
    </source>
</reference>
<dbReference type="PANTHER" id="PTHR43649:SF31">
    <property type="entry name" value="SN-GLYCEROL-3-PHOSPHATE-BINDING PERIPLASMIC PROTEIN UGPB"/>
    <property type="match status" value="1"/>
</dbReference>
<keyword evidence="3" id="KW-0813">Transport</keyword>
<dbReference type="PROSITE" id="PS51318">
    <property type="entry name" value="TAT"/>
    <property type="match status" value="1"/>
</dbReference>
<protein>
    <submittedName>
        <fullName evidence="6">N-acetylglucosamine transport system substrate-binding protein</fullName>
    </submittedName>
</protein>
<evidence type="ECO:0000256" key="5">
    <source>
        <dbReference type="SAM" id="MobiDB-lite"/>
    </source>
</evidence>
<dbReference type="Pfam" id="PF01547">
    <property type="entry name" value="SBP_bac_1"/>
    <property type="match status" value="1"/>
</dbReference>
<evidence type="ECO:0000256" key="1">
    <source>
        <dbReference type="ARBA" id="ARBA00004196"/>
    </source>
</evidence>
<organism evidence="6 7">
    <name type="scientific">Longispora fulva</name>
    <dbReference type="NCBI Taxonomy" id="619741"/>
    <lineage>
        <taxon>Bacteria</taxon>
        <taxon>Bacillati</taxon>
        <taxon>Actinomycetota</taxon>
        <taxon>Actinomycetes</taxon>
        <taxon>Micromonosporales</taxon>
        <taxon>Micromonosporaceae</taxon>
        <taxon>Longispora</taxon>
    </lineage>
</organism>
<dbReference type="RefSeq" id="WP_197007816.1">
    <property type="nucleotide sequence ID" value="NZ_BONS01000013.1"/>
</dbReference>
<dbReference type="PANTHER" id="PTHR43649">
    <property type="entry name" value="ARABINOSE-BINDING PROTEIN-RELATED"/>
    <property type="match status" value="1"/>
</dbReference>
<dbReference type="InterPro" id="IPR050490">
    <property type="entry name" value="Bact_solute-bd_prot1"/>
</dbReference>
<dbReference type="Gene3D" id="3.40.190.10">
    <property type="entry name" value="Periplasmic binding protein-like II"/>
    <property type="match status" value="1"/>
</dbReference>
<comment type="similarity">
    <text evidence="2">Belongs to the bacterial solute-binding protein 1 family.</text>
</comment>
<dbReference type="EMBL" id="JADOUF010000001">
    <property type="protein sequence ID" value="MBG6141392.1"/>
    <property type="molecule type" value="Genomic_DNA"/>
</dbReference>
<feature type="compositionally biased region" description="Polar residues" evidence="5">
    <location>
        <begin position="43"/>
        <end position="54"/>
    </location>
</feature>